<feature type="domain" description="Methionyl/Valyl/Leucyl/Isoleucyl-tRNA synthetase anticodon-binding" evidence="15">
    <location>
        <begin position="653"/>
        <end position="856"/>
    </location>
</feature>
<dbReference type="InterPro" id="IPR002303">
    <property type="entry name" value="Valyl-tRNA_ligase"/>
</dbReference>
<feature type="binding site" evidence="12">
    <location>
        <position position="574"/>
    </location>
    <ligand>
        <name>ATP</name>
        <dbReference type="ChEBI" id="CHEBI:30616"/>
    </ligand>
</feature>
<feature type="region of interest" description="Disordered" evidence="13">
    <location>
        <begin position="751"/>
        <end position="774"/>
    </location>
</feature>
<evidence type="ECO:0000313" key="18">
    <source>
        <dbReference type="Proteomes" id="UP000189796"/>
    </source>
</evidence>
<evidence type="ECO:0000256" key="12">
    <source>
        <dbReference type="HAMAP-Rule" id="MF_02004"/>
    </source>
</evidence>
<evidence type="ECO:0000256" key="13">
    <source>
        <dbReference type="SAM" id="MobiDB-lite"/>
    </source>
</evidence>
<dbReference type="EMBL" id="LT670817">
    <property type="protein sequence ID" value="SHH17561.1"/>
    <property type="molecule type" value="Genomic_DNA"/>
</dbReference>
<evidence type="ECO:0000256" key="9">
    <source>
        <dbReference type="ARBA" id="ARBA00023146"/>
    </source>
</evidence>
<dbReference type="Proteomes" id="UP000189796">
    <property type="component" value="Chromosome I"/>
</dbReference>
<dbReference type="PROSITE" id="PS00178">
    <property type="entry name" value="AA_TRNA_LIGASE_I"/>
    <property type="match status" value="1"/>
</dbReference>
<dbReference type="InterPro" id="IPR013155">
    <property type="entry name" value="M/V/L/I-tRNA-synth_anticd-bd"/>
</dbReference>
<keyword evidence="6 12" id="KW-0067">ATP-binding</keyword>
<comment type="domain">
    <text evidence="12">ValRS has two distinct active sites: one for aminoacylation and one for editing. The misactivated threonine is translocated from the active site to the editing site.</text>
</comment>
<evidence type="ECO:0000256" key="10">
    <source>
        <dbReference type="ARBA" id="ARBA00047552"/>
    </source>
</evidence>
<dbReference type="SUPFAM" id="SSF47323">
    <property type="entry name" value="Anticodon-binding domain of a subclass of class I aminoacyl-tRNA synthetases"/>
    <property type="match status" value="1"/>
</dbReference>
<comment type="similarity">
    <text evidence="11 12">Belongs to the class-I aminoacyl-tRNA synthetase family. ValS type 1 subfamily.</text>
</comment>
<dbReference type="SUPFAM" id="SSF52374">
    <property type="entry name" value="Nucleotidylyl transferase"/>
    <property type="match status" value="1"/>
</dbReference>
<gene>
    <name evidence="12" type="primary">valS</name>
    <name evidence="17" type="ORF">SAMN05443248_3957</name>
</gene>
<dbReference type="NCBIfam" id="TIGR00422">
    <property type="entry name" value="valS"/>
    <property type="match status" value="1"/>
</dbReference>
<dbReference type="Gene3D" id="3.90.740.10">
    <property type="entry name" value="Valyl/Leucyl/Isoleucyl-tRNA synthetase, editing domain"/>
    <property type="match status" value="2"/>
</dbReference>
<dbReference type="SUPFAM" id="SSF50677">
    <property type="entry name" value="ValRS/IleRS/LeuRS editing domain"/>
    <property type="match status" value="1"/>
</dbReference>
<dbReference type="InterPro" id="IPR033705">
    <property type="entry name" value="Anticodon_Ia_Val"/>
</dbReference>
<feature type="domain" description="Valyl-tRNA synthetase tRNA-binding arm" evidence="16">
    <location>
        <begin position="917"/>
        <end position="982"/>
    </location>
</feature>
<comment type="subcellular location">
    <subcellularLocation>
        <location evidence="1 12">Cytoplasm</location>
    </subcellularLocation>
</comment>
<dbReference type="InterPro" id="IPR010978">
    <property type="entry name" value="tRNA-bd_arm"/>
</dbReference>
<dbReference type="InterPro" id="IPR009008">
    <property type="entry name" value="Val/Leu/Ile-tRNA-synth_edit"/>
</dbReference>
<evidence type="ECO:0000256" key="2">
    <source>
        <dbReference type="ARBA" id="ARBA00011245"/>
    </source>
</evidence>
<dbReference type="PANTHER" id="PTHR11946:SF93">
    <property type="entry name" value="VALINE--TRNA LIGASE, CHLOROPLASTIC_MITOCHONDRIAL 2"/>
    <property type="match status" value="1"/>
</dbReference>
<dbReference type="PANTHER" id="PTHR11946">
    <property type="entry name" value="VALYL-TRNA SYNTHETASES"/>
    <property type="match status" value="1"/>
</dbReference>
<sequence length="985" mass="110579">MIEKNYQPADIEGRMSRIWEQSGAFKAGRPERRDARPFTIVIPPPNVTGSLHMGHALNNTLQDILCRFERMRGRDVLWQPGTDHAGIATQMVVERQLMERQEPGRREMGRAKFLERVWQWKAESGGVIVNQLKRLGASCDWSRERFTMDEGLSRAVVKVFVELHRAGLIYKDKRLVNWDPALLTAVSDLEVQQVEVKGSLWYLRYPLEGKTFNPDDPATFIVVATTRPETMLGDSAVAVHPDDERYAPLVGTHVILPLVGRRIPIVADEYSDPEKGSGAVKITPAHDFNDFEVGRRHNLPQISVLDQEGKLALVGNEDYLRGLPEGSLQLAEELQGVDRFAARKQIVARLEDFGFLERIEPNTHMVPHGDRSGVVIEPYLTDQWYVDAKTMAQPAISAVRSGATAFVPKNWEKTYFEWMENIQPWCISRQLWWGHQIPAWYGPDGKVFVAETEEEAVGNALGYYAEQEVITPEQGREMALDPAKREGFITRDEDVLDTWFSSALWPFSTLGWPDDDTDVKRYYPTDVLVTGFDIIFFWVARMMMMGLHFMKDVPFPVVYIHALVRDAKGAKMSKSKGNVIDPLGLIDEYGADALRFTLAAMAAQGRDIKLAPQRVEGYRNFATKLWNACRFAEMNACMLPADFDPTQAKETLNRWITHETARATREVTEAIEAYRFNDAATAVYRFVWNVYCDWYLELAKPVLMGDESAAKSETRAMVAWARDEILKLLHPFMPFITEELWAVTAPNSVGAPSSLRDGGEGGKPQTPLPRKEGEDRTLLALTPWPLKAAALTPEQVALMLAANPSEPLMPVPPVLVAFDPADFSDPAAEAEIGWVVDLVTAIRSVRAEMNIAPATLTPLVIAGASAETRQRARRWNDVVRRMARLADISFADAAPEGAVQLLVRGEVAALPLKGVIDFSAERARLDKELAKAEADIKRVDAKLGNEKFIANAPEEIVEEEKEKREAAVERKARILEALERLKKAG</sequence>
<evidence type="ECO:0000256" key="6">
    <source>
        <dbReference type="ARBA" id="ARBA00022840"/>
    </source>
</evidence>
<comment type="catalytic activity">
    <reaction evidence="10 12">
        <text>tRNA(Val) + L-valine + ATP = L-valyl-tRNA(Val) + AMP + diphosphate</text>
        <dbReference type="Rhea" id="RHEA:10704"/>
        <dbReference type="Rhea" id="RHEA-COMP:9672"/>
        <dbReference type="Rhea" id="RHEA-COMP:9708"/>
        <dbReference type="ChEBI" id="CHEBI:30616"/>
        <dbReference type="ChEBI" id="CHEBI:33019"/>
        <dbReference type="ChEBI" id="CHEBI:57762"/>
        <dbReference type="ChEBI" id="CHEBI:78442"/>
        <dbReference type="ChEBI" id="CHEBI:78537"/>
        <dbReference type="ChEBI" id="CHEBI:456215"/>
        <dbReference type="EC" id="6.1.1.9"/>
    </reaction>
</comment>
<dbReference type="GO" id="GO:0004832">
    <property type="term" value="F:valine-tRNA ligase activity"/>
    <property type="evidence" value="ECO:0007669"/>
    <property type="project" value="UniProtKB-UniRule"/>
</dbReference>
<dbReference type="PRINTS" id="PR00986">
    <property type="entry name" value="TRNASYNTHVAL"/>
</dbReference>
<dbReference type="Pfam" id="PF00133">
    <property type="entry name" value="tRNA-synt_1"/>
    <property type="match status" value="1"/>
</dbReference>
<evidence type="ECO:0000259" key="16">
    <source>
        <dbReference type="Pfam" id="PF10458"/>
    </source>
</evidence>
<dbReference type="Pfam" id="PF08264">
    <property type="entry name" value="Anticodon_1"/>
    <property type="match status" value="1"/>
</dbReference>
<keyword evidence="8 12" id="KW-0175">Coiled coil</keyword>
<dbReference type="InterPro" id="IPR002300">
    <property type="entry name" value="aa-tRNA-synth_Ia"/>
</dbReference>
<evidence type="ECO:0000256" key="7">
    <source>
        <dbReference type="ARBA" id="ARBA00022917"/>
    </source>
</evidence>
<dbReference type="GO" id="GO:0002161">
    <property type="term" value="F:aminoacyl-tRNA deacylase activity"/>
    <property type="evidence" value="ECO:0007669"/>
    <property type="project" value="InterPro"/>
</dbReference>
<dbReference type="Gene3D" id="1.10.287.380">
    <property type="entry name" value="Valyl-tRNA synthetase, C-terminal domain"/>
    <property type="match status" value="1"/>
</dbReference>
<dbReference type="FunFam" id="3.40.50.620:FF:000078">
    <property type="entry name" value="Valine--tRNA ligase, mitochondrial"/>
    <property type="match status" value="1"/>
</dbReference>
<keyword evidence="3 12" id="KW-0963">Cytoplasm</keyword>
<dbReference type="CDD" id="cd00817">
    <property type="entry name" value="ValRS_core"/>
    <property type="match status" value="1"/>
</dbReference>
<evidence type="ECO:0000256" key="1">
    <source>
        <dbReference type="ARBA" id="ARBA00004496"/>
    </source>
</evidence>
<dbReference type="CDD" id="cd07962">
    <property type="entry name" value="Anticodon_Ia_Val"/>
    <property type="match status" value="1"/>
</dbReference>
<protein>
    <recommendedName>
        <fullName evidence="12">Valine--tRNA ligase</fullName>
        <ecNumber evidence="12">6.1.1.9</ecNumber>
    </recommendedName>
    <alternativeName>
        <fullName evidence="12">Valyl-tRNA synthetase</fullName>
        <shortName evidence="12">ValRS</shortName>
    </alternativeName>
</protein>
<dbReference type="NCBIfam" id="NF004349">
    <property type="entry name" value="PRK05729.1"/>
    <property type="match status" value="1"/>
</dbReference>
<comment type="domain">
    <text evidence="12">The C-terminal coiled-coil domain is crucial for aminoacylation activity.</text>
</comment>
<dbReference type="Gene3D" id="1.10.730.10">
    <property type="entry name" value="Isoleucyl-tRNA Synthetase, Domain 1"/>
    <property type="match status" value="1"/>
</dbReference>
<feature type="coiled-coil region" evidence="12">
    <location>
        <begin position="915"/>
        <end position="984"/>
    </location>
</feature>
<dbReference type="HAMAP" id="MF_02004">
    <property type="entry name" value="Val_tRNA_synth_type1"/>
    <property type="match status" value="1"/>
</dbReference>
<dbReference type="InterPro" id="IPR019499">
    <property type="entry name" value="Val-tRNA_synth_tRNA-bd"/>
</dbReference>
<dbReference type="SUPFAM" id="SSF46589">
    <property type="entry name" value="tRNA-binding arm"/>
    <property type="match status" value="1"/>
</dbReference>
<evidence type="ECO:0000256" key="5">
    <source>
        <dbReference type="ARBA" id="ARBA00022741"/>
    </source>
</evidence>
<dbReference type="AlphaFoldDB" id="A0A1M5QUG0"/>
<evidence type="ECO:0000256" key="4">
    <source>
        <dbReference type="ARBA" id="ARBA00022598"/>
    </source>
</evidence>
<dbReference type="Pfam" id="PF10458">
    <property type="entry name" value="Val_tRNA-synt_C"/>
    <property type="match status" value="1"/>
</dbReference>
<evidence type="ECO:0000256" key="8">
    <source>
        <dbReference type="ARBA" id="ARBA00023054"/>
    </source>
</evidence>
<dbReference type="Gene3D" id="3.40.50.620">
    <property type="entry name" value="HUPs"/>
    <property type="match status" value="2"/>
</dbReference>
<dbReference type="GO" id="GO:0005829">
    <property type="term" value="C:cytosol"/>
    <property type="evidence" value="ECO:0007669"/>
    <property type="project" value="TreeGrafter"/>
</dbReference>
<dbReference type="RefSeq" id="WP_079602848.1">
    <property type="nucleotide sequence ID" value="NZ_LT670817.1"/>
</dbReference>
<dbReference type="EC" id="6.1.1.9" evidence="12"/>
<dbReference type="GO" id="GO:0006438">
    <property type="term" value="P:valyl-tRNA aminoacylation"/>
    <property type="evidence" value="ECO:0007669"/>
    <property type="project" value="UniProtKB-UniRule"/>
</dbReference>
<dbReference type="InterPro" id="IPR001412">
    <property type="entry name" value="aa-tRNA-synth_I_CS"/>
</dbReference>
<evidence type="ECO:0000313" key="17">
    <source>
        <dbReference type="EMBL" id="SHH17561.1"/>
    </source>
</evidence>
<evidence type="ECO:0000256" key="3">
    <source>
        <dbReference type="ARBA" id="ARBA00022490"/>
    </source>
</evidence>
<dbReference type="InterPro" id="IPR037118">
    <property type="entry name" value="Val-tRNA_synth_C_sf"/>
</dbReference>
<evidence type="ECO:0000259" key="14">
    <source>
        <dbReference type="Pfam" id="PF00133"/>
    </source>
</evidence>
<name>A0A1M5QUG0_9BRAD</name>
<proteinExistence type="inferred from homology"/>
<dbReference type="GO" id="GO:0005524">
    <property type="term" value="F:ATP binding"/>
    <property type="evidence" value="ECO:0007669"/>
    <property type="project" value="UniProtKB-UniRule"/>
</dbReference>
<evidence type="ECO:0000259" key="15">
    <source>
        <dbReference type="Pfam" id="PF08264"/>
    </source>
</evidence>
<accession>A0A1M5QUG0</accession>
<feature type="short sequence motif" description="'HIGH' region" evidence="12">
    <location>
        <begin position="45"/>
        <end position="55"/>
    </location>
</feature>
<keyword evidence="5 12" id="KW-0547">Nucleotide-binding</keyword>
<keyword evidence="7 12" id="KW-0648">Protein biosynthesis</keyword>
<dbReference type="FunFam" id="3.40.50.620:FF:000032">
    <property type="entry name" value="Valine--tRNA ligase"/>
    <property type="match status" value="1"/>
</dbReference>
<keyword evidence="4 12" id="KW-0436">Ligase</keyword>
<evidence type="ECO:0000256" key="11">
    <source>
        <dbReference type="ARBA" id="ARBA00060830"/>
    </source>
</evidence>
<comment type="function">
    <text evidence="12">Catalyzes the attachment of valine to tRNA(Val). As ValRS can inadvertently accommodate and process structurally similar amino acids such as threonine, to avoid such errors, it has a 'posttransfer' editing activity that hydrolyzes mischarged Thr-tRNA(Val) in a tRNA-dependent manner.</text>
</comment>
<keyword evidence="9 12" id="KW-0030">Aminoacyl-tRNA synthetase</keyword>
<dbReference type="InterPro" id="IPR014729">
    <property type="entry name" value="Rossmann-like_a/b/a_fold"/>
</dbReference>
<dbReference type="InterPro" id="IPR009080">
    <property type="entry name" value="tRNAsynth_Ia_anticodon-bd"/>
</dbReference>
<reference evidence="17 18" key="1">
    <citation type="submission" date="2016-11" db="EMBL/GenBank/DDBJ databases">
        <authorList>
            <person name="Jaros S."/>
            <person name="Januszkiewicz K."/>
            <person name="Wedrychowicz H."/>
        </authorList>
    </citation>
    <scope>NUCLEOTIDE SEQUENCE [LARGE SCALE GENOMIC DNA]</scope>
    <source>
        <strain evidence="17 18">GAS138</strain>
    </source>
</reference>
<comment type="subunit">
    <text evidence="2 12">Monomer.</text>
</comment>
<feature type="domain" description="Aminoacyl-tRNA synthetase class Ia" evidence="14">
    <location>
        <begin position="17"/>
        <end position="610"/>
    </location>
</feature>
<dbReference type="OrthoDB" id="9810365at2"/>
<feature type="short sequence motif" description="'KMSKS' region" evidence="12">
    <location>
        <begin position="571"/>
        <end position="575"/>
    </location>
</feature>
<organism evidence="17 18">
    <name type="scientific">Bradyrhizobium erythrophlei</name>
    <dbReference type="NCBI Taxonomy" id="1437360"/>
    <lineage>
        <taxon>Bacteria</taxon>
        <taxon>Pseudomonadati</taxon>
        <taxon>Pseudomonadota</taxon>
        <taxon>Alphaproteobacteria</taxon>
        <taxon>Hyphomicrobiales</taxon>
        <taxon>Nitrobacteraceae</taxon>
        <taxon>Bradyrhizobium</taxon>
    </lineage>
</organism>
<dbReference type="FunFam" id="1.10.287.380:FF:000001">
    <property type="entry name" value="Valine--tRNA ligase"/>
    <property type="match status" value="1"/>
</dbReference>